<gene>
    <name evidence="1" type="ORF">B0I28_103458</name>
</gene>
<proteinExistence type="predicted"/>
<dbReference type="Proteomes" id="UP000238176">
    <property type="component" value="Unassembled WGS sequence"/>
</dbReference>
<evidence type="ECO:0000313" key="1">
    <source>
        <dbReference type="EMBL" id="PRY59984.1"/>
    </source>
</evidence>
<name>A0A2T0UQ06_9ACTN</name>
<protein>
    <submittedName>
        <fullName evidence="1">Uncharacterized protein</fullName>
    </submittedName>
</protein>
<sequence>MRVTAYHRGFDPELDTRPVMHSQYLRPEEEVLFVYGASPANAAYDVRDRQRNGSPKRSAALSALKWTLLALIRLFVKLVRFAMHPYYSSGEVKGVEPVTVSGMQSDCRAAKLADAARGRTGVWILTDQRFAFVEVRDRDQRAAASASTKEDLDDLKRHIGRLPGEWTDFQQDRQLGPVDAAPVFELTSDQYHDRGRDRRKPKGSKEGVFHLLEFADGSGIALGIDSP</sequence>
<dbReference type="AlphaFoldDB" id="A0A2T0UQ06"/>
<reference evidence="1 2" key="1">
    <citation type="submission" date="2018-03" db="EMBL/GenBank/DDBJ databases">
        <title>Genomic Encyclopedia of Type Strains, Phase III (KMG-III): the genomes of soil and plant-associated and newly described type strains.</title>
        <authorList>
            <person name="Whitman W."/>
        </authorList>
    </citation>
    <scope>NUCLEOTIDE SEQUENCE [LARGE SCALE GENOMIC DNA]</scope>
    <source>
        <strain evidence="1 2">CGMCC 4.7067</strain>
    </source>
</reference>
<organism evidence="1 2">
    <name type="scientific">Glycomyces artemisiae</name>
    <dbReference type="NCBI Taxonomy" id="1076443"/>
    <lineage>
        <taxon>Bacteria</taxon>
        <taxon>Bacillati</taxon>
        <taxon>Actinomycetota</taxon>
        <taxon>Actinomycetes</taxon>
        <taxon>Glycomycetales</taxon>
        <taxon>Glycomycetaceae</taxon>
        <taxon>Glycomyces</taxon>
    </lineage>
</organism>
<keyword evidence="2" id="KW-1185">Reference proteome</keyword>
<evidence type="ECO:0000313" key="2">
    <source>
        <dbReference type="Proteomes" id="UP000238176"/>
    </source>
</evidence>
<dbReference type="EMBL" id="PVTJ01000003">
    <property type="protein sequence ID" value="PRY59984.1"/>
    <property type="molecule type" value="Genomic_DNA"/>
</dbReference>
<comment type="caution">
    <text evidence="1">The sequence shown here is derived from an EMBL/GenBank/DDBJ whole genome shotgun (WGS) entry which is preliminary data.</text>
</comment>
<accession>A0A2T0UQ06</accession>